<dbReference type="Pfam" id="PF01447">
    <property type="entry name" value="Peptidase_M4"/>
    <property type="match status" value="1"/>
</dbReference>
<dbReference type="PANTHER" id="PTHR43579:SF1">
    <property type="entry name" value="NEUTRAL METALLOPROTEINASE"/>
    <property type="match status" value="1"/>
</dbReference>
<keyword evidence="4 8" id="KW-0378">Hydrolase</keyword>
<protein>
    <recommendedName>
        <fullName evidence="8">Neutral metalloproteinase</fullName>
        <ecNumber evidence="8">3.4.24.-</ecNumber>
    </recommendedName>
</protein>
<dbReference type="GO" id="GO:0046872">
    <property type="term" value="F:metal ion binding"/>
    <property type="evidence" value="ECO:0007669"/>
    <property type="project" value="UniProtKB-UniRule"/>
</dbReference>
<keyword evidence="8" id="KW-0964">Secreted</keyword>
<name>A0A9D7TBL9_9MICO</name>
<proteinExistence type="inferred from homology"/>
<evidence type="ECO:0000256" key="6">
    <source>
        <dbReference type="ARBA" id="ARBA00023049"/>
    </source>
</evidence>
<gene>
    <name evidence="11" type="ORF">IPP00_13160</name>
</gene>
<dbReference type="Proteomes" id="UP000886632">
    <property type="component" value="Unassembled WGS sequence"/>
</dbReference>
<dbReference type="PANTHER" id="PTHR43579">
    <property type="match status" value="1"/>
</dbReference>
<dbReference type="Gene3D" id="1.10.390.10">
    <property type="entry name" value="Neutral Protease Domain 2"/>
    <property type="match status" value="1"/>
</dbReference>
<dbReference type="AlphaFoldDB" id="A0A9D7TBL9"/>
<dbReference type="EMBL" id="JADKGK010000022">
    <property type="protein sequence ID" value="MBL0004885.1"/>
    <property type="molecule type" value="Genomic_DNA"/>
</dbReference>
<evidence type="ECO:0000313" key="12">
    <source>
        <dbReference type="Proteomes" id="UP000886632"/>
    </source>
</evidence>
<keyword evidence="6 8" id="KW-0482">Metalloprotease</keyword>
<dbReference type="PRINTS" id="PR00730">
    <property type="entry name" value="THERMOLYSIN"/>
</dbReference>
<evidence type="ECO:0000256" key="7">
    <source>
        <dbReference type="PIRSR" id="PIRSR623612-1"/>
    </source>
</evidence>
<reference evidence="11" key="1">
    <citation type="submission" date="2020-10" db="EMBL/GenBank/DDBJ databases">
        <title>Connecting structure to function with the recovery of over 1000 high-quality activated sludge metagenome-assembled genomes encoding full-length rRNA genes using long-read sequencing.</title>
        <authorList>
            <person name="Singleton C.M."/>
            <person name="Petriglieri F."/>
            <person name="Kristensen J.M."/>
            <person name="Kirkegaard R.H."/>
            <person name="Michaelsen T.Y."/>
            <person name="Andersen M.H."/>
            <person name="Karst S.M."/>
            <person name="Dueholm M.S."/>
            <person name="Nielsen P.H."/>
            <person name="Albertsen M."/>
        </authorList>
    </citation>
    <scope>NUCLEOTIDE SEQUENCE</scope>
    <source>
        <strain evidence="11">Ribe_18-Q3-R11-54_MAXAC.001</strain>
    </source>
</reference>
<comment type="similarity">
    <text evidence="1 8">Belongs to the peptidase M4 family.</text>
</comment>
<evidence type="ECO:0000256" key="4">
    <source>
        <dbReference type="ARBA" id="ARBA00022801"/>
    </source>
</evidence>
<evidence type="ECO:0000256" key="8">
    <source>
        <dbReference type="RuleBase" id="RU366073"/>
    </source>
</evidence>
<evidence type="ECO:0000256" key="1">
    <source>
        <dbReference type="ARBA" id="ARBA00009388"/>
    </source>
</evidence>
<accession>A0A9D7TBL9</accession>
<sequence length="390" mass="42138">MPPNHLSLAATPNGIHRCSILPTYLLRRLALDDDPHVADVAQRTIGFDTPWRERRIVVAERTQRKPRGLVPPDMVRRAKALDAGKRVQVTATLPAAPERSIHDANHSTFLPGELVRAEGAEPADDVAVNEAYDGLGATWSLLWTAYQRDSLDGKGLPLVATVHFDRGYDNAFWDGTQMVFGDGDGVYFDGFTSCIDVIGHELAHGLTQYTAGLTYVAQSGALNESVSDVFGILVKQMHENETAETSDWLIGEGLFTDRVKGVALRSMKAPGTAYDDPVLGRDPQPAHMDDFEDLPHDAEHDNGGVHTNSGIPNRAFYLAASALGGYAWERAGQIWFDTITAKGVPKDIDFAGFAARTVAAASKRYGKGSEEASAVEEAWATVGVDLPSAG</sequence>
<keyword evidence="5 8" id="KW-0862">Zinc</keyword>
<dbReference type="GO" id="GO:0005576">
    <property type="term" value="C:extracellular region"/>
    <property type="evidence" value="ECO:0007669"/>
    <property type="project" value="UniProtKB-SubCell"/>
</dbReference>
<dbReference type="InterPro" id="IPR052759">
    <property type="entry name" value="Metalloprotease_M4"/>
</dbReference>
<dbReference type="Gene3D" id="3.10.170.10">
    <property type="match status" value="1"/>
</dbReference>
<comment type="cofactor">
    <cofactor evidence="8">
        <name>Zn(2+)</name>
        <dbReference type="ChEBI" id="CHEBI:29105"/>
    </cofactor>
</comment>
<comment type="function">
    <text evidence="8">Extracellular zinc metalloprotease.</text>
</comment>
<comment type="caution">
    <text evidence="11">The sequence shown here is derived from an EMBL/GenBank/DDBJ whole genome shotgun (WGS) entry which is preliminary data.</text>
</comment>
<feature type="domain" description="Peptidase M4" evidence="9">
    <location>
        <begin position="124"/>
        <end position="208"/>
    </location>
</feature>
<evidence type="ECO:0000259" key="9">
    <source>
        <dbReference type="Pfam" id="PF01447"/>
    </source>
</evidence>
<dbReference type="InterPro" id="IPR013856">
    <property type="entry name" value="Peptidase_M4_domain"/>
</dbReference>
<dbReference type="EC" id="3.4.24.-" evidence="8"/>
<evidence type="ECO:0000256" key="3">
    <source>
        <dbReference type="ARBA" id="ARBA00022723"/>
    </source>
</evidence>
<evidence type="ECO:0000313" key="11">
    <source>
        <dbReference type="EMBL" id="MBL0004885.1"/>
    </source>
</evidence>
<organism evidence="11 12">
    <name type="scientific">Candidatus Phosphoribacter hodrii</name>
    <dbReference type="NCBI Taxonomy" id="2953743"/>
    <lineage>
        <taxon>Bacteria</taxon>
        <taxon>Bacillati</taxon>
        <taxon>Actinomycetota</taxon>
        <taxon>Actinomycetes</taxon>
        <taxon>Micrococcales</taxon>
        <taxon>Dermatophilaceae</taxon>
        <taxon>Candidatus Phosphoribacter</taxon>
    </lineage>
</organism>
<comment type="subcellular location">
    <subcellularLocation>
        <location evidence="8">Secreted</location>
    </subcellularLocation>
</comment>
<keyword evidence="2 8" id="KW-0645">Protease</keyword>
<evidence type="ECO:0000256" key="2">
    <source>
        <dbReference type="ARBA" id="ARBA00022670"/>
    </source>
</evidence>
<evidence type="ECO:0000259" key="10">
    <source>
        <dbReference type="Pfam" id="PF02868"/>
    </source>
</evidence>
<dbReference type="SUPFAM" id="SSF55486">
    <property type="entry name" value="Metalloproteases ('zincins'), catalytic domain"/>
    <property type="match status" value="1"/>
</dbReference>
<evidence type="ECO:0000256" key="5">
    <source>
        <dbReference type="ARBA" id="ARBA00022833"/>
    </source>
</evidence>
<dbReference type="GO" id="GO:0004222">
    <property type="term" value="F:metalloendopeptidase activity"/>
    <property type="evidence" value="ECO:0007669"/>
    <property type="project" value="UniProtKB-UniRule"/>
</dbReference>
<keyword evidence="3" id="KW-0479">Metal-binding</keyword>
<feature type="active site" evidence="7">
    <location>
        <position position="201"/>
    </location>
</feature>
<dbReference type="CDD" id="cd09597">
    <property type="entry name" value="M4_TLP"/>
    <property type="match status" value="1"/>
</dbReference>
<dbReference type="Pfam" id="PF02868">
    <property type="entry name" value="Peptidase_M4_C"/>
    <property type="match status" value="1"/>
</dbReference>
<dbReference type="InterPro" id="IPR027268">
    <property type="entry name" value="Peptidase_M4/M1_CTD_sf"/>
</dbReference>
<dbReference type="InterPro" id="IPR001570">
    <property type="entry name" value="Peptidase_M4_C_domain"/>
</dbReference>
<dbReference type="InterPro" id="IPR023612">
    <property type="entry name" value="Peptidase_M4"/>
</dbReference>
<dbReference type="GO" id="GO:0006508">
    <property type="term" value="P:proteolysis"/>
    <property type="evidence" value="ECO:0007669"/>
    <property type="project" value="UniProtKB-KW"/>
</dbReference>
<feature type="domain" description="Peptidase M4 C-terminal" evidence="10">
    <location>
        <begin position="211"/>
        <end position="384"/>
    </location>
</feature>
<feature type="active site" description="Proton donor" evidence="7">
    <location>
        <position position="306"/>
    </location>
</feature>